<dbReference type="STRING" id="427683.A5481_15985"/>
<reference evidence="1 2" key="1">
    <citation type="submission" date="2016-04" db="EMBL/GenBank/DDBJ databases">
        <authorList>
            <person name="Evans L.H."/>
            <person name="Alamgir A."/>
            <person name="Owens N."/>
            <person name="Weber N.D."/>
            <person name="Virtaneva K."/>
            <person name="Barbian K."/>
            <person name="Babar A."/>
            <person name="Rosenke K."/>
        </authorList>
    </citation>
    <scope>NUCLEOTIDE SEQUENCE [LARGE SCALE GENOMIC DNA]</scope>
    <source>
        <strain evidence="1 2">PMB02</strain>
    </source>
</reference>
<dbReference type="AlphaFoldDB" id="A0A179S8A8"/>
<accession>A0A179S8A8</accession>
<protein>
    <submittedName>
        <fullName evidence="1">Uncharacterized protein</fullName>
    </submittedName>
</protein>
<proteinExistence type="predicted"/>
<evidence type="ECO:0000313" key="1">
    <source>
        <dbReference type="EMBL" id="OAS23945.1"/>
    </source>
</evidence>
<gene>
    <name evidence="1" type="ORF">A5481_15985</name>
</gene>
<dbReference type="RefSeq" id="WP_048437409.1">
    <property type="nucleotide sequence ID" value="NZ_LWHQ01000028.1"/>
</dbReference>
<dbReference type="Proteomes" id="UP000078316">
    <property type="component" value="Unassembled WGS sequence"/>
</dbReference>
<evidence type="ECO:0000313" key="2">
    <source>
        <dbReference type="Proteomes" id="UP000078316"/>
    </source>
</evidence>
<dbReference type="OrthoDB" id="8006200at2"/>
<dbReference type="EMBL" id="LWHQ01000028">
    <property type="protein sequence ID" value="OAS23945.1"/>
    <property type="molecule type" value="Genomic_DNA"/>
</dbReference>
<comment type="caution">
    <text evidence="1">The sequence shown here is derived from an EMBL/GenBank/DDBJ whole genome shotgun (WGS) entry which is preliminary data.</text>
</comment>
<sequence length="117" mass="12329">MPAVALALVAAPPADPSPPPDCVSHDRSGGYRAHVTLHALRRFADRVMGLEPVLEGLSDREAVEAVTGLGYDVPGIRAWLAYYGYPGPRYGARGVVVGRVGLVLQGPRVVTVVMRGA</sequence>
<organism evidence="1 2">
    <name type="scientific">Methylobacterium platani</name>
    <dbReference type="NCBI Taxonomy" id="427683"/>
    <lineage>
        <taxon>Bacteria</taxon>
        <taxon>Pseudomonadati</taxon>
        <taxon>Pseudomonadota</taxon>
        <taxon>Alphaproteobacteria</taxon>
        <taxon>Hyphomicrobiales</taxon>
        <taxon>Methylobacteriaceae</taxon>
        <taxon>Methylobacterium</taxon>
    </lineage>
</organism>
<name>A0A179S8A8_9HYPH</name>